<keyword evidence="3" id="KW-0238">DNA-binding</keyword>
<keyword evidence="8" id="KW-1185">Reference proteome</keyword>
<gene>
    <name evidence="7" type="ORF">EV644_103545</name>
</gene>
<protein>
    <submittedName>
        <fullName evidence="7">LysR family transcriptional regulator (Chromosome initiation inhibitor)</fullName>
    </submittedName>
</protein>
<keyword evidence="2" id="KW-0805">Transcription regulation</keyword>
<dbReference type="PANTHER" id="PTHR30579:SF2">
    <property type="entry name" value="HTH-TYPE TRANSCRIPTIONAL REGULATOR ARGP"/>
    <property type="match status" value="1"/>
</dbReference>
<dbReference type="NCBIfam" id="NF009888">
    <property type="entry name" value="PRK13348.1"/>
    <property type="match status" value="1"/>
</dbReference>
<dbReference type="NCBIfam" id="TIGR03298">
    <property type="entry name" value="argP"/>
    <property type="match status" value="1"/>
</dbReference>
<dbReference type="SUPFAM" id="SSF46785">
    <property type="entry name" value="Winged helix' DNA-binding domain"/>
    <property type="match status" value="1"/>
</dbReference>
<reference evidence="7 8" key="1">
    <citation type="journal article" date="2015" name="Stand. Genomic Sci.">
        <title>Genomic Encyclopedia of Bacterial and Archaeal Type Strains, Phase III: the genomes of soil and plant-associated and newly described type strains.</title>
        <authorList>
            <person name="Whitman W.B."/>
            <person name="Woyke T."/>
            <person name="Klenk H.P."/>
            <person name="Zhou Y."/>
            <person name="Lilburn T.G."/>
            <person name="Beck B.J."/>
            <person name="De Vos P."/>
            <person name="Vandamme P."/>
            <person name="Eisen J.A."/>
            <person name="Garrity G."/>
            <person name="Hugenholtz P."/>
            <person name="Kyrpides N.C."/>
        </authorList>
    </citation>
    <scope>NUCLEOTIDE SEQUENCE [LARGE SCALE GENOMIC DNA]</scope>
    <source>
        <strain evidence="7 8">VKM Ac-2538</strain>
    </source>
</reference>
<comment type="similarity">
    <text evidence="1">Belongs to the LysR transcriptional regulatory family.</text>
</comment>
<sequence>MQIDAAQLDTFAAVIDEGSFDAAARRLRVTPSAVSQRIKALESHLGQVLIQRIKPARSTEAGEALLRLARQVSLLESEAIAAVKGKAEGLRLPIAVNADSLNGWFLPALLAVPAELVTAFDLRQEDQDHSAELLRNGTVLAAVTADPRPVQGCRVQALGKMRYLSIASPEFAERWFTGRPLPEALAVAPMMVFNPKDMLQHRLIRKVTRRRLDPPVHSIPAPGPFVRAIRLGLGWGMIEEEVVEEDLAAGRLVEVAQGKYVDVPLYWQHWKLDSAVLTALTTAVLQAAHTGLRTS</sequence>
<dbReference type="NCBIfam" id="NF002964">
    <property type="entry name" value="PRK03635.1"/>
    <property type="match status" value="1"/>
</dbReference>
<keyword evidence="4" id="KW-0010">Activator</keyword>
<dbReference type="SUPFAM" id="SSF53850">
    <property type="entry name" value="Periplasmic binding protein-like II"/>
    <property type="match status" value="1"/>
</dbReference>
<dbReference type="PRINTS" id="PR00039">
    <property type="entry name" value="HTHLYSR"/>
</dbReference>
<dbReference type="Gene3D" id="1.10.10.10">
    <property type="entry name" value="Winged helix-like DNA-binding domain superfamily/Winged helix DNA-binding domain"/>
    <property type="match status" value="1"/>
</dbReference>
<name>A0ABY2BQD6_9ACTN</name>
<evidence type="ECO:0000256" key="1">
    <source>
        <dbReference type="ARBA" id="ARBA00009437"/>
    </source>
</evidence>
<organism evidence="7 8">
    <name type="scientific">Kribbella orskensis</name>
    <dbReference type="NCBI Taxonomy" id="2512216"/>
    <lineage>
        <taxon>Bacteria</taxon>
        <taxon>Bacillati</taxon>
        <taxon>Actinomycetota</taxon>
        <taxon>Actinomycetes</taxon>
        <taxon>Propionibacteriales</taxon>
        <taxon>Kribbellaceae</taxon>
        <taxon>Kribbella</taxon>
    </lineage>
</organism>
<evidence type="ECO:0000256" key="3">
    <source>
        <dbReference type="ARBA" id="ARBA00023125"/>
    </source>
</evidence>
<dbReference type="InterPro" id="IPR036390">
    <property type="entry name" value="WH_DNA-bd_sf"/>
</dbReference>
<dbReference type="PROSITE" id="PS50931">
    <property type="entry name" value="HTH_LYSR"/>
    <property type="match status" value="1"/>
</dbReference>
<evidence type="ECO:0000259" key="6">
    <source>
        <dbReference type="PROSITE" id="PS50931"/>
    </source>
</evidence>
<dbReference type="PANTHER" id="PTHR30579">
    <property type="entry name" value="TRANSCRIPTIONAL REGULATOR"/>
    <property type="match status" value="1"/>
</dbReference>
<dbReference type="EMBL" id="SLWM01000003">
    <property type="protein sequence ID" value="TCO27841.1"/>
    <property type="molecule type" value="Genomic_DNA"/>
</dbReference>
<dbReference type="Pfam" id="PF00126">
    <property type="entry name" value="HTH_1"/>
    <property type="match status" value="1"/>
</dbReference>
<feature type="domain" description="HTH lysR-type" evidence="6">
    <location>
        <begin position="3"/>
        <end position="59"/>
    </location>
</feature>
<comment type="caution">
    <text evidence="7">The sequence shown here is derived from an EMBL/GenBank/DDBJ whole genome shotgun (WGS) entry which is preliminary data.</text>
</comment>
<proteinExistence type="inferred from homology"/>
<evidence type="ECO:0000256" key="4">
    <source>
        <dbReference type="ARBA" id="ARBA00023159"/>
    </source>
</evidence>
<keyword evidence="5" id="KW-0804">Transcription</keyword>
<dbReference type="Pfam" id="PF03466">
    <property type="entry name" value="LysR_substrate"/>
    <property type="match status" value="1"/>
</dbReference>
<dbReference type="InterPro" id="IPR000847">
    <property type="entry name" value="LysR_HTH_N"/>
</dbReference>
<dbReference type="InterPro" id="IPR036388">
    <property type="entry name" value="WH-like_DNA-bd_sf"/>
</dbReference>
<evidence type="ECO:0000313" key="8">
    <source>
        <dbReference type="Proteomes" id="UP000295818"/>
    </source>
</evidence>
<dbReference type="InterPro" id="IPR017685">
    <property type="entry name" value="ArgP"/>
</dbReference>
<evidence type="ECO:0000256" key="5">
    <source>
        <dbReference type="ARBA" id="ARBA00023163"/>
    </source>
</evidence>
<dbReference type="InterPro" id="IPR050176">
    <property type="entry name" value="LTTR"/>
</dbReference>
<dbReference type="InterPro" id="IPR005119">
    <property type="entry name" value="LysR_subst-bd"/>
</dbReference>
<evidence type="ECO:0000313" key="7">
    <source>
        <dbReference type="EMBL" id="TCO27841.1"/>
    </source>
</evidence>
<dbReference type="RefSeq" id="WP_132191701.1">
    <property type="nucleotide sequence ID" value="NZ_SLWM01000003.1"/>
</dbReference>
<evidence type="ECO:0000256" key="2">
    <source>
        <dbReference type="ARBA" id="ARBA00023015"/>
    </source>
</evidence>
<accession>A0ABY2BQD6</accession>
<dbReference type="Proteomes" id="UP000295818">
    <property type="component" value="Unassembled WGS sequence"/>
</dbReference>
<dbReference type="Gene3D" id="3.40.190.290">
    <property type="match status" value="1"/>
</dbReference>